<evidence type="ECO:0000259" key="10">
    <source>
        <dbReference type="Pfam" id="PF07732"/>
    </source>
</evidence>
<reference evidence="11 12" key="1">
    <citation type="submission" date="2014-02" db="EMBL/GenBank/DDBJ databases">
        <title>Transposable element dynamics among asymbiotic and ectomycorrhizal Amanita fungi.</title>
        <authorList>
            <consortium name="DOE Joint Genome Institute"/>
            <person name="Hess J."/>
            <person name="Skrede I."/>
            <person name="Wolfe B."/>
            <person name="LaButti K."/>
            <person name="Ohm R.A."/>
            <person name="Grigoriev I.V."/>
            <person name="Pringle A."/>
        </authorList>
    </citation>
    <scope>NUCLEOTIDE SEQUENCE [LARGE SCALE GENOMIC DNA]</scope>
    <source>
        <strain evidence="11 12">SKay4041</strain>
    </source>
</reference>
<dbReference type="Pfam" id="PF07732">
    <property type="entry name" value="Cu-oxidase_3"/>
    <property type="match status" value="1"/>
</dbReference>
<dbReference type="Gene3D" id="2.60.40.420">
    <property type="entry name" value="Cupredoxins - blue copper proteins"/>
    <property type="match status" value="3"/>
</dbReference>
<feature type="domain" description="Plastocyanin-like" evidence="8">
    <location>
        <begin position="165"/>
        <end position="306"/>
    </location>
</feature>
<evidence type="ECO:0000259" key="9">
    <source>
        <dbReference type="Pfam" id="PF07731"/>
    </source>
</evidence>
<keyword evidence="6" id="KW-0325">Glycoprotein</keyword>
<proteinExistence type="inferred from homology"/>
<keyword evidence="5" id="KW-1015">Disulfide bond</keyword>
<feature type="domain" description="Plastocyanin-like" evidence="10">
    <location>
        <begin position="53"/>
        <end position="153"/>
    </location>
</feature>
<name>A0A2A9NCK0_9AGAR</name>
<dbReference type="PROSITE" id="PS00080">
    <property type="entry name" value="MULTICOPPER_OXIDASE2"/>
    <property type="match status" value="1"/>
</dbReference>
<evidence type="ECO:0000259" key="8">
    <source>
        <dbReference type="Pfam" id="PF00394"/>
    </source>
</evidence>
<dbReference type="InterPro" id="IPR011707">
    <property type="entry name" value="Cu-oxidase-like_N"/>
</dbReference>
<evidence type="ECO:0000256" key="6">
    <source>
        <dbReference type="ARBA" id="ARBA00023180"/>
    </source>
</evidence>
<feature type="domain" description="Plastocyanin-like" evidence="9">
    <location>
        <begin position="369"/>
        <end position="491"/>
    </location>
</feature>
<dbReference type="OrthoDB" id="2121828at2759"/>
<feature type="chain" id="PRO_5013038379" evidence="7">
    <location>
        <begin position="19"/>
        <end position="517"/>
    </location>
</feature>
<keyword evidence="3" id="KW-0560">Oxidoreductase</keyword>
<dbReference type="InterPro" id="IPR002355">
    <property type="entry name" value="Cu_oxidase_Cu_BS"/>
</dbReference>
<dbReference type="GO" id="GO:0016491">
    <property type="term" value="F:oxidoreductase activity"/>
    <property type="evidence" value="ECO:0007669"/>
    <property type="project" value="UniProtKB-KW"/>
</dbReference>
<dbReference type="AlphaFoldDB" id="A0A2A9NCK0"/>
<keyword evidence="4" id="KW-0186">Copper</keyword>
<dbReference type="PANTHER" id="PTHR11709:SF511">
    <property type="entry name" value="LACCASE"/>
    <property type="match status" value="1"/>
</dbReference>
<evidence type="ECO:0000256" key="1">
    <source>
        <dbReference type="ARBA" id="ARBA00010609"/>
    </source>
</evidence>
<gene>
    <name evidence="11" type="ORF">AMATHDRAFT_9259</name>
</gene>
<protein>
    <submittedName>
        <fullName evidence="11">Multicopper oxidase</fullName>
    </submittedName>
</protein>
<dbReference type="PROSITE" id="PS00079">
    <property type="entry name" value="MULTICOPPER_OXIDASE1"/>
    <property type="match status" value="2"/>
</dbReference>
<dbReference type="PANTHER" id="PTHR11709">
    <property type="entry name" value="MULTI-COPPER OXIDASE"/>
    <property type="match status" value="1"/>
</dbReference>
<dbReference type="Pfam" id="PF07731">
    <property type="entry name" value="Cu-oxidase_2"/>
    <property type="match status" value="1"/>
</dbReference>
<evidence type="ECO:0000313" key="11">
    <source>
        <dbReference type="EMBL" id="PFH45432.1"/>
    </source>
</evidence>
<dbReference type="InterPro" id="IPR045087">
    <property type="entry name" value="Cu-oxidase_fam"/>
</dbReference>
<dbReference type="InterPro" id="IPR011706">
    <property type="entry name" value="Cu-oxidase_C"/>
</dbReference>
<feature type="signal peptide" evidence="7">
    <location>
        <begin position="1"/>
        <end position="18"/>
    </location>
</feature>
<dbReference type="STRING" id="703135.A0A2A9NCK0"/>
<comment type="similarity">
    <text evidence="1">Belongs to the multicopper oxidase family.</text>
</comment>
<dbReference type="SUPFAM" id="SSF49503">
    <property type="entry name" value="Cupredoxins"/>
    <property type="match status" value="3"/>
</dbReference>
<dbReference type="InterPro" id="IPR001117">
    <property type="entry name" value="Cu-oxidase_2nd"/>
</dbReference>
<dbReference type="CDD" id="cd13903">
    <property type="entry name" value="CuRO_3_Tv-LCC_like"/>
    <property type="match status" value="1"/>
</dbReference>
<sequence length="517" mass="56473">MRLTSCFVALSLYTVAYASIGPSSDMYVTNRYIQPDGFNRSAVVVGQSLSVATMPGPLIVGQKGDEFKLKVFDELNDNTMLKATSVHWHGILQHGSNWADGPVGVNQCPISPGHNFEYRFTVPDQAGTFWYHSHYSTQYCDGLRGPMVVYDPNDPHKSRYDIDNESTVITLTDWYHVPANAAGHIPTADSTLINGLGRYVGGPSSPLAVISVQPNKRYRMRLINMSCDPNFVFSIDSHDLTIIEVDSVNSEPLTVDSIQIFAGQRYSFILNTNQPVGNYWIRANPNIGSIGFANGLNSAILRYAGAPTADPTSTQGANSNTLVESNLRPLSGNPAPGIATPGAADVNINLEVQFNFTEFKFYVNGVSFVPPTVPVLLQILSGARTAQQLLPAGSVYTLPRNKTIEITMPGGAPGLPHPMHLHGHTFDVVRSAGSSVYNFDNPIKRDVVSSGESTDNVTIRFTTDNPGPWIVHCHIDWHLEMGLSIVFAEDTETAGTFDPPSDWEDLCPTFNEEHPDN</sequence>
<evidence type="ECO:0000313" key="12">
    <source>
        <dbReference type="Proteomes" id="UP000242287"/>
    </source>
</evidence>
<dbReference type="EMBL" id="KZ302388">
    <property type="protein sequence ID" value="PFH45432.1"/>
    <property type="molecule type" value="Genomic_DNA"/>
</dbReference>
<dbReference type="InterPro" id="IPR008972">
    <property type="entry name" value="Cupredoxin"/>
</dbReference>
<keyword evidence="2" id="KW-0479">Metal-binding</keyword>
<keyword evidence="12" id="KW-1185">Reference proteome</keyword>
<evidence type="ECO:0000256" key="3">
    <source>
        <dbReference type="ARBA" id="ARBA00023002"/>
    </source>
</evidence>
<dbReference type="FunFam" id="2.60.40.420:FF:000045">
    <property type="entry name" value="Laccase 2"/>
    <property type="match status" value="1"/>
</dbReference>
<dbReference type="GO" id="GO:0005507">
    <property type="term" value="F:copper ion binding"/>
    <property type="evidence" value="ECO:0007669"/>
    <property type="project" value="InterPro"/>
</dbReference>
<evidence type="ECO:0000256" key="5">
    <source>
        <dbReference type="ARBA" id="ARBA00023157"/>
    </source>
</evidence>
<dbReference type="SMR" id="A0A2A9NCK0"/>
<evidence type="ECO:0000256" key="4">
    <source>
        <dbReference type="ARBA" id="ARBA00023008"/>
    </source>
</evidence>
<dbReference type="InterPro" id="IPR033138">
    <property type="entry name" value="Cu_oxidase_CS"/>
</dbReference>
<keyword evidence="7" id="KW-0732">Signal</keyword>
<dbReference type="Proteomes" id="UP000242287">
    <property type="component" value="Unassembled WGS sequence"/>
</dbReference>
<evidence type="ECO:0000256" key="2">
    <source>
        <dbReference type="ARBA" id="ARBA00022723"/>
    </source>
</evidence>
<dbReference type="Pfam" id="PF00394">
    <property type="entry name" value="Cu-oxidase"/>
    <property type="match status" value="1"/>
</dbReference>
<evidence type="ECO:0000256" key="7">
    <source>
        <dbReference type="SAM" id="SignalP"/>
    </source>
</evidence>
<accession>A0A2A9NCK0</accession>
<organism evidence="11 12">
    <name type="scientific">Amanita thiersii Skay4041</name>
    <dbReference type="NCBI Taxonomy" id="703135"/>
    <lineage>
        <taxon>Eukaryota</taxon>
        <taxon>Fungi</taxon>
        <taxon>Dikarya</taxon>
        <taxon>Basidiomycota</taxon>
        <taxon>Agaricomycotina</taxon>
        <taxon>Agaricomycetes</taxon>
        <taxon>Agaricomycetidae</taxon>
        <taxon>Agaricales</taxon>
        <taxon>Pluteineae</taxon>
        <taxon>Amanitaceae</taxon>
        <taxon>Amanita</taxon>
    </lineage>
</organism>